<evidence type="ECO:0000313" key="2">
    <source>
        <dbReference type="EMBL" id="ELK31750.1"/>
    </source>
</evidence>
<feature type="compositionally biased region" description="Basic and acidic residues" evidence="1">
    <location>
        <begin position="68"/>
        <end position="77"/>
    </location>
</feature>
<dbReference type="AlphaFoldDB" id="L5M0F6"/>
<feature type="compositionally biased region" description="Basic and acidic residues" evidence="1">
    <location>
        <begin position="41"/>
        <end position="50"/>
    </location>
</feature>
<evidence type="ECO:0000256" key="1">
    <source>
        <dbReference type="SAM" id="MobiDB-lite"/>
    </source>
</evidence>
<reference evidence="3" key="1">
    <citation type="journal article" date="2013" name="Science">
        <title>Comparative analysis of bat genomes provides insight into the evolution of flight and immunity.</title>
        <authorList>
            <person name="Zhang G."/>
            <person name="Cowled C."/>
            <person name="Shi Z."/>
            <person name="Huang Z."/>
            <person name="Bishop-Lilly K.A."/>
            <person name="Fang X."/>
            <person name="Wynne J.W."/>
            <person name="Xiong Z."/>
            <person name="Baker M.L."/>
            <person name="Zhao W."/>
            <person name="Tachedjian M."/>
            <person name="Zhu Y."/>
            <person name="Zhou P."/>
            <person name="Jiang X."/>
            <person name="Ng J."/>
            <person name="Yang L."/>
            <person name="Wu L."/>
            <person name="Xiao J."/>
            <person name="Feng Y."/>
            <person name="Chen Y."/>
            <person name="Sun X."/>
            <person name="Zhang Y."/>
            <person name="Marsh G.A."/>
            <person name="Crameri G."/>
            <person name="Broder C.C."/>
            <person name="Frey K.G."/>
            <person name="Wang L.F."/>
            <person name="Wang J."/>
        </authorList>
    </citation>
    <scope>NUCLEOTIDE SEQUENCE [LARGE SCALE GENOMIC DNA]</scope>
</reference>
<name>L5M0F6_MYODS</name>
<organism evidence="2 3">
    <name type="scientific">Myotis davidii</name>
    <name type="common">David's myotis</name>
    <dbReference type="NCBI Taxonomy" id="225400"/>
    <lineage>
        <taxon>Eukaryota</taxon>
        <taxon>Metazoa</taxon>
        <taxon>Chordata</taxon>
        <taxon>Craniata</taxon>
        <taxon>Vertebrata</taxon>
        <taxon>Euteleostomi</taxon>
        <taxon>Mammalia</taxon>
        <taxon>Eutheria</taxon>
        <taxon>Laurasiatheria</taxon>
        <taxon>Chiroptera</taxon>
        <taxon>Yangochiroptera</taxon>
        <taxon>Vespertilionidae</taxon>
        <taxon>Myotis</taxon>
    </lineage>
</organism>
<protein>
    <submittedName>
        <fullName evidence="2">Uncharacterized protein</fullName>
    </submittedName>
</protein>
<dbReference type="EMBL" id="KB105949">
    <property type="protein sequence ID" value="ELK31750.1"/>
    <property type="molecule type" value="Genomic_DNA"/>
</dbReference>
<feature type="compositionally biased region" description="Polar residues" evidence="1">
    <location>
        <begin position="1"/>
        <end position="16"/>
    </location>
</feature>
<accession>L5M0F6</accession>
<gene>
    <name evidence="2" type="ORF">MDA_GLEAN10023555</name>
</gene>
<evidence type="ECO:0000313" key="3">
    <source>
        <dbReference type="Proteomes" id="UP000010556"/>
    </source>
</evidence>
<feature type="region of interest" description="Disordered" evidence="1">
    <location>
        <begin position="1"/>
        <end position="128"/>
    </location>
</feature>
<proteinExistence type="predicted"/>
<dbReference type="Proteomes" id="UP000010556">
    <property type="component" value="Unassembled WGS sequence"/>
</dbReference>
<keyword evidence="3" id="KW-1185">Reference proteome</keyword>
<sequence length="128" mass="14163">MTSWGTKVENVDSTVLAQKVDPHKHGRNTFGKPQQPTGRLGTDDRTEKSRWPQALLLWVSQSRPKGAVRTDHSERKHQGPGSLPHHGEPHGHFSRPPDAVTVATKQGARGQDVPEKTEPLTWTHTGCN</sequence>